<feature type="compositionally biased region" description="Acidic residues" evidence="3">
    <location>
        <begin position="136"/>
        <end position="149"/>
    </location>
</feature>
<proteinExistence type="predicted"/>
<dbReference type="SUPFAM" id="SSF54928">
    <property type="entry name" value="RNA-binding domain, RBD"/>
    <property type="match status" value="2"/>
</dbReference>
<evidence type="ECO:0000259" key="4">
    <source>
        <dbReference type="PROSITE" id="PS50102"/>
    </source>
</evidence>
<dbReference type="Pfam" id="PF00076">
    <property type="entry name" value="RRM_1"/>
    <property type="match status" value="2"/>
</dbReference>
<dbReference type="InterPro" id="IPR000504">
    <property type="entry name" value="RRM_dom"/>
</dbReference>
<sequence length="475" mass="49367">MGKTKVADKKEKKSELSGVKAGRVTKAAETPKAKSKTTAKSAGKAVEKEVKKSSKKSKKEPSPEPSSSESESESEAESSDSSDSDSEIPDAPATKAAEAESSDSDSSDSDSEEEKPAAKPAKTNGAAKAAAKAESSDSDSESDSDSSESEAEKKPAAKAAKADATSDSDSDADSDSDSSDSSDSDEEEAPSKKRKAEEATEPAVKKSKTEEAPAAEAEGIKNLFVGSLSWNIDEDWLYREFEQFGTITGCRVISDRESGRSKGFGYVEFESAADAAKAQKEMHGYELDGRPLNVDFSTPREKPANKTFERANKFGDKRSAPSNTLFLGNLSFDCSNEVVQEAFQEYGNISRVSLPTDRETGALKGFGYVDFSSTEEATAALEALNGAEIAGRPIRLDFAAARDDSNGGGRGGFGGGRGGGRGGRGGGFGGGRGGRGGFGDRGGRGGRGGARGGRGGGSFNRGGFGDFKGSKVSFD</sequence>
<dbReference type="InterPro" id="IPR035979">
    <property type="entry name" value="RBD_domain_sf"/>
</dbReference>
<dbReference type="InterPro" id="IPR012677">
    <property type="entry name" value="Nucleotide-bd_a/b_plait_sf"/>
</dbReference>
<dbReference type="Gene3D" id="3.30.70.330">
    <property type="match status" value="2"/>
</dbReference>
<feature type="domain" description="RRM" evidence="4">
    <location>
        <begin position="323"/>
        <end position="401"/>
    </location>
</feature>
<feature type="domain" description="RRM" evidence="4">
    <location>
        <begin position="221"/>
        <end position="299"/>
    </location>
</feature>
<protein>
    <submittedName>
        <fullName evidence="5">Nuclear localization sequence binding protein</fullName>
    </submittedName>
</protein>
<evidence type="ECO:0000256" key="3">
    <source>
        <dbReference type="SAM" id="MobiDB-lite"/>
    </source>
</evidence>
<feature type="region of interest" description="Disordered" evidence="3">
    <location>
        <begin position="401"/>
        <end position="475"/>
    </location>
</feature>
<dbReference type="Proteomes" id="UP001521222">
    <property type="component" value="Unassembled WGS sequence"/>
</dbReference>
<keyword evidence="6" id="KW-1185">Reference proteome</keyword>
<feature type="region of interest" description="Disordered" evidence="3">
    <location>
        <begin position="1"/>
        <end position="219"/>
    </location>
</feature>
<feature type="compositionally biased region" description="Basic and acidic residues" evidence="3">
    <location>
        <begin position="189"/>
        <end position="211"/>
    </location>
</feature>
<evidence type="ECO:0000256" key="1">
    <source>
        <dbReference type="ARBA" id="ARBA00022884"/>
    </source>
</evidence>
<dbReference type="PANTHER" id="PTHR48025:SF1">
    <property type="entry name" value="RRM DOMAIN-CONTAINING PROTEIN"/>
    <property type="match status" value="1"/>
</dbReference>
<comment type="caution">
    <text evidence="5">The sequence shown here is derived from an EMBL/GenBank/DDBJ whole genome shotgun (WGS) entry which is preliminary data.</text>
</comment>
<dbReference type="InterPro" id="IPR050502">
    <property type="entry name" value="Euk_RNA-bind_prot"/>
</dbReference>
<dbReference type="SMART" id="SM00360">
    <property type="entry name" value="RRM"/>
    <property type="match status" value="2"/>
</dbReference>
<feature type="compositionally biased region" description="Acidic residues" evidence="3">
    <location>
        <begin position="70"/>
        <end position="88"/>
    </location>
</feature>
<keyword evidence="1 2" id="KW-0694">RNA-binding</keyword>
<organism evidence="5 6">
    <name type="scientific">Nothophoma quercina</name>
    <dbReference type="NCBI Taxonomy" id="749835"/>
    <lineage>
        <taxon>Eukaryota</taxon>
        <taxon>Fungi</taxon>
        <taxon>Dikarya</taxon>
        <taxon>Ascomycota</taxon>
        <taxon>Pezizomycotina</taxon>
        <taxon>Dothideomycetes</taxon>
        <taxon>Pleosporomycetidae</taxon>
        <taxon>Pleosporales</taxon>
        <taxon>Pleosporineae</taxon>
        <taxon>Didymellaceae</taxon>
        <taxon>Nothophoma</taxon>
    </lineage>
</organism>
<accession>A0ABR3QRG6</accession>
<dbReference type="EMBL" id="JAKIXB020000035">
    <property type="protein sequence ID" value="KAL1594736.1"/>
    <property type="molecule type" value="Genomic_DNA"/>
</dbReference>
<feature type="compositionally biased region" description="Acidic residues" evidence="3">
    <location>
        <begin position="100"/>
        <end position="113"/>
    </location>
</feature>
<feature type="compositionally biased region" description="Low complexity" evidence="3">
    <location>
        <begin position="25"/>
        <end position="44"/>
    </location>
</feature>
<evidence type="ECO:0000313" key="5">
    <source>
        <dbReference type="EMBL" id="KAL1594736.1"/>
    </source>
</evidence>
<name>A0ABR3QRG6_9PLEO</name>
<evidence type="ECO:0000256" key="2">
    <source>
        <dbReference type="PROSITE-ProRule" id="PRU00176"/>
    </source>
</evidence>
<feature type="compositionally biased region" description="Acidic residues" evidence="3">
    <location>
        <begin position="166"/>
        <end position="188"/>
    </location>
</feature>
<feature type="compositionally biased region" description="Gly residues" evidence="3">
    <location>
        <begin position="406"/>
        <end position="466"/>
    </location>
</feature>
<evidence type="ECO:0000313" key="6">
    <source>
        <dbReference type="Proteomes" id="UP001521222"/>
    </source>
</evidence>
<feature type="compositionally biased region" description="Basic and acidic residues" evidence="3">
    <location>
        <begin position="1"/>
        <end position="15"/>
    </location>
</feature>
<dbReference type="PANTHER" id="PTHR48025">
    <property type="entry name" value="OS02G0815200 PROTEIN"/>
    <property type="match status" value="1"/>
</dbReference>
<gene>
    <name evidence="5" type="primary">NSR1</name>
    <name evidence="5" type="ORF">SLS59_008787</name>
</gene>
<dbReference type="PROSITE" id="PS50102">
    <property type="entry name" value="RRM"/>
    <property type="match status" value="2"/>
</dbReference>
<reference evidence="5 6" key="1">
    <citation type="submission" date="2024-02" db="EMBL/GenBank/DDBJ databases">
        <title>De novo assembly and annotation of 12 fungi associated with fruit tree decline syndrome in Ontario, Canada.</title>
        <authorList>
            <person name="Sulman M."/>
            <person name="Ellouze W."/>
            <person name="Ilyukhin E."/>
        </authorList>
    </citation>
    <scope>NUCLEOTIDE SEQUENCE [LARGE SCALE GENOMIC DNA]</scope>
    <source>
        <strain evidence="5 6">M97-236</strain>
    </source>
</reference>